<dbReference type="InterPro" id="IPR008928">
    <property type="entry name" value="6-hairpin_glycosidase_sf"/>
</dbReference>
<dbReference type="InterPro" id="IPR035398">
    <property type="entry name" value="Bac_rhamnosid_C"/>
</dbReference>
<dbReference type="InterPro" id="IPR012341">
    <property type="entry name" value="6hp_glycosidase-like_sf"/>
</dbReference>
<proteinExistence type="predicted"/>
<evidence type="ECO:0000256" key="1">
    <source>
        <dbReference type="ARBA" id="ARBA00001445"/>
    </source>
</evidence>
<comment type="catalytic activity">
    <reaction evidence="1">
        <text>Hydrolysis of terminal non-reducing alpha-L-rhamnose residues in alpha-L-rhamnosides.</text>
        <dbReference type="EC" id="3.2.1.40"/>
    </reaction>
</comment>
<protein>
    <recommendedName>
        <fullName evidence="2">alpha-L-rhamnosidase</fullName>
        <ecNumber evidence="2">3.2.1.40</ecNumber>
    </recommendedName>
</protein>
<dbReference type="Pfam" id="PF17390">
    <property type="entry name" value="Bac_rhamnosid_C"/>
    <property type="match status" value="1"/>
</dbReference>
<dbReference type="GO" id="GO:0005975">
    <property type="term" value="P:carbohydrate metabolic process"/>
    <property type="evidence" value="ECO:0007669"/>
    <property type="project" value="InterPro"/>
</dbReference>
<evidence type="ECO:0000313" key="6">
    <source>
        <dbReference type="EMBL" id="KKN94197.1"/>
    </source>
</evidence>
<evidence type="ECO:0000256" key="2">
    <source>
        <dbReference type="ARBA" id="ARBA00012652"/>
    </source>
</evidence>
<accession>A0A0F9V3B8</accession>
<dbReference type="PANTHER" id="PTHR33307">
    <property type="entry name" value="ALPHA-RHAMNOSIDASE (EUROFUNG)"/>
    <property type="match status" value="1"/>
</dbReference>
<dbReference type="InterPro" id="IPR016007">
    <property type="entry name" value="Alpha_rhamnosid"/>
</dbReference>
<dbReference type="GO" id="GO:0030596">
    <property type="term" value="F:alpha-L-rhamnosidase activity"/>
    <property type="evidence" value="ECO:0007669"/>
    <property type="project" value="UniProtKB-EC"/>
</dbReference>
<dbReference type="EMBL" id="LAZR01000080">
    <property type="protein sequence ID" value="KKN94197.1"/>
    <property type="molecule type" value="Genomic_DNA"/>
</dbReference>
<name>A0A0F9V3B8_9ZZZZ</name>
<evidence type="ECO:0000259" key="4">
    <source>
        <dbReference type="Pfam" id="PF17389"/>
    </source>
</evidence>
<keyword evidence="3" id="KW-0378">Hydrolase</keyword>
<organism evidence="6">
    <name type="scientific">marine sediment metagenome</name>
    <dbReference type="NCBI Taxonomy" id="412755"/>
    <lineage>
        <taxon>unclassified sequences</taxon>
        <taxon>metagenomes</taxon>
        <taxon>ecological metagenomes</taxon>
    </lineage>
</organism>
<dbReference type="PANTHER" id="PTHR33307:SF6">
    <property type="entry name" value="ALPHA-RHAMNOSIDASE (EUROFUNG)-RELATED"/>
    <property type="match status" value="1"/>
</dbReference>
<dbReference type="SUPFAM" id="SSF48208">
    <property type="entry name" value="Six-hairpin glycosidases"/>
    <property type="match status" value="1"/>
</dbReference>
<dbReference type="Gene3D" id="2.60.420.10">
    <property type="entry name" value="Maltose phosphorylase, domain 3"/>
    <property type="match status" value="1"/>
</dbReference>
<reference evidence="6" key="1">
    <citation type="journal article" date="2015" name="Nature">
        <title>Complex archaea that bridge the gap between prokaryotes and eukaryotes.</title>
        <authorList>
            <person name="Spang A."/>
            <person name="Saw J.H."/>
            <person name="Jorgensen S.L."/>
            <person name="Zaremba-Niedzwiedzka K."/>
            <person name="Martijn J."/>
            <person name="Lind A.E."/>
            <person name="van Eijk R."/>
            <person name="Schleper C."/>
            <person name="Guy L."/>
            <person name="Ettema T.J."/>
        </authorList>
    </citation>
    <scope>NUCLEOTIDE SEQUENCE</scope>
</reference>
<gene>
    <name evidence="6" type="ORF">LCGC14_0190210</name>
</gene>
<evidence type="ECO:0000256" key="3">
    <source>
        <dbReference type="ARBA" id="ARBA00022801"/>
    </source>
</evidence>
<dbReference type="Gene3D" id="2.60.120.260">
    <property type="entry name" value="Galactose-binding domain-like"/>
    <property type="match status" value="1"/>
</dbReference>
<dbReference type="InterPro" id="IPR035396">
    <property type="entry name" value="Bac_rhamnosid6H"/>
</dbReference>
<comment type="caution">
    <text evidence="6">The sequence shown here is derived from an EMBL/GenBank/DDBJ whole genome shotgun (WGS) entry which is preliminary data.</text>
</comment>
<dbReference type="EC" id="3.2.1.40" evidence="2"/>
<feature type="domain" description="Alpha-L-rhamnosidase six-hairpin glycosidase" evidence="4">
    <location>
        <begin position="165"/>
        <end position="508"/>
    </location>
</feature>
<sequence length="611" mass="69594">MKKHIYICLITLSIFYCQAQNSTSDIDLKTTFNSPNEISEVSKDTYLIDFGKAYFGTVELRSTITQNDSLVIHLGEKLNAQNRIDRKPGGSIRYQRIVLSNLQANTITNIELIPNKRNTSGAAILLPDSIGVIMPFRYCEIENLKIPIENIEVFQKAVHNNFNEEASSFSSSNEILDSIWKLCKHTIKATSFTGYYVDGDRERIPYEADAYINQLSHYSVDSLYAMGRRTNAYFIKNPTWPTEWLLHTVPMFYADYMYTGDLEPLAEHYENLKLKTLMDLERKDGLISSSSPHMNEELISKLGFKKPDTKIKDIIDWPPAQKDTGWELATAEGERDGYEIVPVNTVVNSFYYYNLVLMAEIAEFLDKDDDVTFFQNKAATIKSVINTKLFDSKKGYYIDGENSNHSSLHGNMMPLAFGLVPKEHIKTVTDFIKTRGMACSVYGSQYLLEGLYKSGEAQYALDLITETESDRSWWNMIEIGATMTLEAWDVKYKPNSDWNHAWGTAPLNITTRYMWGIKPKTAGFKVAEIKPQLADLTFSNIRVPTKNGIITASFKKDKNTDHYTIEIPKKMTAEFTVPPVFSKIKHNGKKLKSTNNSIYLKGGVHTIELKQ</sequence>
<feature type="domain" description="Alpha-L-rhamnosidase C-terminal" evidence="5">
    <location>
        <begin position="516"/>
        <end position="579"/>
    </location>
</feature>
<dbReference type="Gene3D" id="1.50.10.10">
    <property type="match status" value="1"/>
</dbReference>
<evidence type="ECO:0000259" key="5">
    <source>
        <dbReference type="Pfam" id="PF17390"/>
    </source>
</evidence>
<dbReference type="AlphaFoldDB" id="A0A0F9V3B8"/>
<dbReference type="Pfam" id="PF17389">
    <property type="entry name" value="Bac_rhamnosid6H"/>
    <property type="match status" value="1"/>
</dbReference>